<feature type="compositionally biased region" description="Polar residues" evidence="3">
    <location>
        <begin position="26"/>
        <end position="45"/>
    </location>
</feature>
<proteinExistence type="predicted"/>
<dbReference type="PANTHER" id="PTHR21686:SF12">
    <property type="entry name" value="DEOXYNUCLEOTIDYLTRANSFERASE TERMINAL-INTERACTING PROTEIN 2"/>
    <property type="match status" value="1"/>
</dbReference>
<sequence>MPTTRAQSVRSASRTASPEFHGAQEHLQSQQASTSTPVSSRNLRSSGHPAEHVDVEHIDVAHLTREARALIEDDLAHIPGSQGSPRLPRSVTRSASLTPSRGSARDTSRARRGKSRRIDDVSATEDEDSHHTELLLDLPHPQQSTSRIVKGVDSVEPEAGVEVEAWRENLNPINATLVDIEETRESEEPEAKTTESVNADEDSASDSGSDTSTASDATATPRGIALSRIEAEDDNDLDDLFQRALAKARQAEGIDAAGVQDELQADVMMVAEKAVKERPIPGLSVPSIPVHSLDFSANRGHQRASKKSAVDDNAEGSRASGSKLQLGGNSAGRELERDDTVYQPELSRKQKMKQPQTQSANQAWAALPTIPSALLPQMKRDYQAMNLANSLDPKRFMKGGAKSTKIPENFAIGTIINPPKRLQSTTLAKERKYNPGSIVQGLVANSDLNSYAKRKYDEFSSTRMANGRGKGWKKRKEGDW</sequence>
<gene>
    <name evidence="5" type="ORF">NliqN6_2853</name>
</gene>
<feature type="compositionally biased region" description="Basic residues" evidence="3">
    <location>
        <begin position="470"/>
        <end position="480"/>
    </location>
</feature>
<protein>
    <recommendedName>
        <fullName evidence="4">Fcf2 pre-rRNA processing C-terminal domain-containing protein</fullName>
    </recommendedName>
</protein>
<keyword evidence="2" id="KW-0539">Nucleus</keyword>
<dbReference type="InterPro" id="IPR039883">
    <property type="entry name" value="Fcf2/DNTTIP2"/>
</dbReference>
<feature type="region of interest" description="Disordered" evidence="3">
    <location>
        <begin position="460"/>
        <end position="480"/>
    </location>
</feature>
<dbReference type="GO" id="GO:0003723">
    <property type="term" value="F:RNA binding"/>
    <property type="evidence" value="ECO:0007669"/>
    <property type="project" value="TreeGrafter"/>
</dbReference>
<comment type="caution">
    <text evidence="5">The sequence shown here is derived from an EMBL/GenBank/DDBJ whole genome shotgun (WGS) entry which is preliminary data.</text>
</comment>
<dbReference type="EMBL" id="BLZA01000018">
    <property type="protein sequence ID" value="GHJ86451.1"/>
    <property type="molecule type" value="Genomic_DNA"/>
</dbReference>
<feature type="compositionally biased region" description="Polar residues" evidence="3">
    <location>
        <begin position="1"/>
        <end position="16"/>
    </location>
</feature>
<dbReference type="Pfam" id="PF08698">
    <property type="entry name" value="Fcf2"/>
    <property type="match status" value="1"/>
</dbReference>
<accession>A0A8H3TT23</accession>
<keyword evidence="6" id="KW-1185">Reference proteome</keyword>
<dbReference type="OrthoDB" id="427886at2759"/>
<evidence type="ECO:0000313" key="6">
    <source>
        <dbReference type="Proteomes" id="UP000620104"/>
    </source>
</evidence>
<dbReference type="InterPro" id="IPR014810">
    <property type="entry name" value="Fcf2_C"/>
</dbReference>
<reference evidence="5" key="1">
    <citation type="submission" date="2020-07" db="EMBL/GenBank/DDBJ databases">
        <title>Draft Genome Sequence of a Deep-Sea Yeast, Naganishia (Cryptococcus) liquefaciens strain N6.</title>
        <authorList>
            <person name="Han Y.W."/>
            <person name="Kajitani R."/>
            <person name="Morimoto H."/>
            <person name="Parhat M."/>
            <person name="Tsubouchi H."/>
            <person name="Bakenova O."/>
            <person name="Ogata M."/>
            <person name="Argunhan B."/>
            <person name="Aoki R."/>
            <person name="Kajiwara S."/>
            <person name="Itoh T."/>
            <person name="Iwasaki H."/>
        </authorList>
    </citation>
    <scope>NUCLEOTIDE SEQUENCE</scope>
    <source>
        <strain evidence="5">N6</strain>
    </source>
</reference>
<evidence type="ECO:0000256" key="1">
    <source>
        <dbReference type="ARBA" id="ARBA00004604"/>
    </source>
</evidence>
<organism evidence="5 6">
    <name type="scientific">Naganishia liquefaciens</name>
    <dbReference type="NCBI Taxonomy" id="104408"/>
    <lineage>
        <taxon>Eukaryota</taxon>
        <taxon>Fungi</taxon>
        <taxon>Dikarya</taxon>
        <taxon>Basidiomycota</taxon>
        <taxon>Agaricomycotina</taxon>
        <taxon>Tremellomycetes</taxon>
        <taxon>Filobasidiales</taxon>
        <taxon>Filobasidiaceae</taxon>
        <taxon>Naganishia</taxon>
    </lineage>
</organism>
<evidence type="ECO:0000259" key="4">
    <source>
        <dbReference type="Pfam" id="PF08698"/>
    </source>
</evidence>
<feature type="domain" description="Fcf2 pre-rRNA processing C-terminal" evidence="4">
    <location>
        <begin position="357"/>
        <end position="455"/>
    </location>
</feature>
<evidence type="ECO:0000313" key="5">
    <source>
        <dbReference type="EMBL" id="GHJ86451.1"/>
    </source>
</evidence>
<dbReference type="GO" id="GO:0005730">
    <property type="term" value="C:nucleolus"/>
    <property type="evidence" value="ECO:0007669"/>
    <property type="project" value="UniProtKB-SubCell"/>
</dbReference>
<feature type="region of interest" description="Disordered" evidence="3">
    <location>
        <begin position="76"/>
        <end position="146"/>
    </location>
</feature>
<evidence type="ECO:0000256" key="3">
    <source>
        <dbReference type="SAM" id="MobiDB-lite"/>
    </source>
</evidence>
<dbReference type="PANTHER" id="PTHR21686">
    <property type="entry name" value="DEOXYNUCLEOTIDYLTRANSFERASE TERMINAL-INTERACTING PROTEIN 2"/>
    <property type="match status" value="1"/>
</dbReference>
<dbReference type="AlphaFoldDB" id="A0A8H3TT23"/>
<dbReference type="Proteomes" id="UP000620104">
    <property type="component" value="Unassembled WGS sequence"/>
</dbReference>
<name>A0A8H3TT23_9TREE</name>
<feature type="region of interest" description="Disordered" evidence="3">
    <location>
        <begin position="1"/>
        <end position="54"/>
    </location>
</feature>
<evidence type="ECO:0000256" key="2">
    <source>
        <dbReference type="ARBA" id="ARBA00023242"/>
    </source>
</evidence>
<feature type="compositionally biased region" description="Polar residues" evidence="3">
    <location>
        <begin position="91"/>
        <end position="101"/>
    </location>
</feature>
<dbReference type="GO" id="GO:0006396">
    <property type="term" value="P:RNA processing"/>
    <property type="evidence" value="ECO:0007669"/>
    <property type="project" value="TreeGrafter"/>
</dbReference>
<feature type="region of interest" description="Disordered" evidence="3">
    <location>
        <begin position="178"/>
        <end position="222"/>
    </location>
</feature>
<feature type="compositionally biased region" description="Acidic residues" evidence="3">
    <location>
        <begin position="179"/>
        <end position="188"/>
    </location>
</feature>
<comment type="subcellular location">
    <subcellularLocation>
        <location evidence="1">Nucleus</location>
        <location evidence="1">Nucleolus</location>
    </subcellularLocation>
</comment>
<feature type="compositionally biased region" description="Low complexity" evidence="3">
    <location>
        <begin position="205"/>
        <end position="220"/>
    </location>
</feature>
<feature type="region of interest" description="Disordered" evidence="3">
    <location>
        <begin position="296"/>
        <end position="339"/>
    </location>
</feature>